<reference evidence="1" key="1">
    <citation type="journal article" date="2020" name="Nature">
        <title>Giant virus diversity and host interactions through global metagenomics.</title>
        <authorList>
            <person name="Schulz F."/>
            <person name="Roux S."/>
            <person name="Paez-Espino D."/>
            <person name="Jungbluth S."/>
            <person name="Walsh D.A."/>
            <person name="Denef V.J."/>
            <person name="McMahon K.D."/>
            <person name="Konstantinidis K.T."/>
            <person name="Eloe-Fadrosh E.A."/>
            <person name="Kyrpides N.C."/>
            <person name="Woyke T."/>
        </authorList>
    </citation>
    <scope>NUCLEOTIDE SEQUENCE</scope>
    <source>
        <strain evidence="1">GVMAG-S-1101164-72</strain>
    </source>
</reference>
<evidence type="ECO:0000313" key="1">
    <source>
        <dbReference type="EMBL" id="QHS81662.1"/>
    </source>
</evidence>
<proteinExistence type="predicted"/>
<sequence length="261" mass="27868">MDASKITELRQKRANVFINRAQTVDSSTLTWNNMIQASKYVATQAPVTNYAGCTTCGGMSQVATGTAGVTVEAITLAGQKNLYLNPPPLKPNPLFNNKGSGSFVYSSENITLQRAGQATCGVATVNQQQYITLPRCFCSTDIFYQNGNPATLYVPEGAEVSGNWLNPYLPIPQPYLRTPMYSSAPLPFPSNTPCSACGLFKVKLNGGNQWGYSPSYVPPNVGVVPAPYVNGVPVKDSSGQVVYVNSCASCSPRATDVSQLV</sequence>
<dbReference type="AlphaFoldDB" id="A0A6C0APH5"/>
<name>A0A6C0APH5_9ZZZZ</name>
<accession>A0A6C0APH5</accession>
<organism evidence="1">
    <name type="scientific">viral metagenome</name>
    <dbReference type="NCBI Taxonomy" id="1070528"/>
    <lineage>
        <taxon>unclassified sequences</taxon>
        <taxon>metagenomes</taxon>
        <taxon>organismal metagenomes</taxon>
    </lineage>
</organism>
<protein>
    <submittedName>
        <fullName evidence="1">Uncharacterized protein</fullName>
    </submittedName>
</protein>
<dbReference type="EMBL" id="MN740759">
    <property type="protein sequence ID" value="QHS81662.1"/>
    <property type="molecule type" value="Genomic_DNA"/>
</dbReference>